<evidence type="ECO:0000313" key="6">
    <source>
        <dbReference type="Proteomes" id="UP000178059"/>
    </source>
</evidence>
<feature type="chain" id="PRO_5009527252" description="Ig-like domain-containing protein" evidence="3">
    <location>
        <begin position="22"/>
        <end position="681"/>
    </location>
</feature>
<dbReference type="PANTHER" id="PTHR44170:SF56">
    <property type="entry name" value="FIBRONECTIN TYPE-III DOMAIN-CONTAINING PROTEIN"/>
    <property type="match status" value="1"/>
</dbReference>
<organism evidence="5 6">
    <name type="scientific">Candidatus Nomurabacteria bacterium RIFCSPHIGHO2_01_FULL_42_16</name>
    <dbReference type="NCBI Taxonomy" id="1801743"/>
    <lineage>
        <taxon>Bacteria</taxon>
        <taxon>Candidatus Nomuraibacteriota</taxon>
    </lineage>
</organism>
<dbReference type="AlphaFoldDB" id="A0A1F6VIP5"/>
<dbReference type="STRING" id="1801743.A2824_03295"/>
<dbReference type="GO" id="GO:0098609">
    <property type="term" value="P:cell-cell adhesion"/>
    <property type="evidence" value="ECO:0007669"/>
    <property type="project" value="TreeGrafter"/>
</dbReference>
<feature type="signal peptide" evidence="3">
    <location>
        <begin position="1"/>
        <end position="21"/>
    </location>
</feature>
<dbReference type="EMBL" id="MFTT01000025">
    <property type="protein sequence ID" value="OGI69448.1"/>
    <property type="molecule type" value="Genomic_DNA"/>
</dbReference>
<dbReference type="InterPro" id="IPR026444">
    <property type="entry name" value="Secre_tail"/>
</dbReference>
<reference evidence="5 6" key="1">
    <citation type="journal article" date="2016" name="Nat. Commun.">
        <title>Thousands of microbial genomes shed light on interconnected biogeochemical processes in an aquifer system.</title>
        <authorList>
            <person name="Anantharaman K."/>
            <person name="Brown C.T."/>
            <person name="Hug L.A."/>
            <person name="Sharon I."/>
            <person name="Castelle C.J."/>
            <person name="Probst A.J."/>
            <person name="Thomas B.C."/>
            <person name="Singh A."/>
            <person name="Wilkins M.J."/>
            <person name="Karaoz U."/>
            <person name="Brodie E.L."/>
            <person name="Williams K.H."/>
            <person name="Hubbard S.S."/>
            <person name="Banfield J.F."/>
        </authorList>
    </citation>
    <scope>NUCLEOTIDE SEQUENCE [LARGE SCALE GENOMIC DNA]</scope>
</reference>
<keyword evidence="3" id="KW-0732">Signal</keyword>
<dbReference type="NCBIfam" id="TIGR04183">
    <property type="entry name" value="Por_Secre_tail"/>
    <property type="match status" value="1"/>
</dbReference>
<protein>
    <recommendedName>
        <fullName evidence="4">Ig-like domain-containing protein</fullName>
    </recommendedName>
</protein>
<dbReference type="InterPro" id="IPR003599">
    <property type="entry name" value="Ig_sub"/>
</dbReference>
<dbReference type="PANTHER" id="PTHR44170">
    <property type="entry name" value="PROTEIN SIDEKICK"/>
    <property type="match status" value="1"/>
</dbReference>
<dbReference type="Pfam" id="PF13927">
    <property type="entry name" value="Ig_3"/>
    <property type="match status" value="1"/>
</dbReference>
<keyword evidence="2" id="KW-1015">Disulfide bond</keyword>
<dbReference type="InterPro" id="IPR013783">
    <property type="entry name" value="Ig-like_fold"/>
</dbReference>
<dbReference type="Gene3D" id="2.60.40.10">
    <property type="entry name" value="Immunoglobulins"/>
    <property type="match status" value="2"/>
</dbReference>
<evidence type="ECO:0000256" key="2">
    <source>
        <dbReference type="ARBA" id="ARBA00023157"/>
    </source>
</evidence>
<dbReference type="PROSITE" id="PS50835">
    <property type="entry name" value="IG_LIKE"/>
    <property type="match status" value="1"/>
</dbReference>
<evidence type="ECO:0000256" key="3">
    <source>
        <dbReference type="SAM" id="SignalP"/>
    </source>
</evidence>
<comment type="caution">
    <text evidence="5">The sequence shown here is derived from an EMBL/GenBank/DDBJ whole genome shotgun (WGS) entry which is preliminary data.</text>
</comment>
<dbReference type="Proteomes" id="UP000178059">
    <property type="component" value="Unassembled WGS sequence"/>
</dbReference>
<feature type="domain" description="Ig-like" evidence="4">
    <location>
        <begin position="133"/>
        <end position="214"/>
    </location>
</feature>
<dbReference type="SMART" id="SM00409">
    <property type="entry name" value="IG"/>
    <property type="match status" value="2"/>
</dbReference>
<evidence type="ECO:0000256" key="1">
    <source>
        <dbReference type="ARBA" id="ARBA00022737"/>
    </source>
</evidence>
<dbReference type="InterPro" id="IPR036179">
    <property type="entry name" value="Ig-like_dom_sf"/>
</dbReference>
<name>A0A1F6VIP5_9BACT</name>
<dbReference type="SUPFAM" id="SSF48726">
    <property type="entry name" value="Immunoglobulin"/>
    <property type="match status" value="2"/>
</dbReference>
<dbReference type="InterPro" id="IPR007110">
    <property type="entry name" value="Ig-like_dom"/>
</dbReference>
<dbReference type="Pfam" id="PF18962">
    <property type="entry name" value="Por_Secre_tail"/>
    <property type="match status" value="1"/>
</dbReference>
<gene>
    <name evidence="5" type="ORF">A2824_03295</name>
</gene>
<evidence type="ECO:0000313" key="5">
    <source>
        <dbReference type="EMBL" id="OGI69448.1"/>
    </source>
</evidence>
<evidence type="ECO:0000259" key="4">
    <source>
        <dbReference type="PROSITE" id="PS50835"/>
    </source>
</evidence>
<accession>A0A1F6VIP5</accession>
<proteinExistence type="predicted"/>
<sequence length="681" mass="70461">MKKLIFSGILATMFAISASFAQITHSLDTTNLTVGTTTIDSVKFVYGGLVSANLPASVRIDYVAGSGPVNGSNYSSIGPFAINDTAGVLAIAFSGLTGGTMHSINYAFNGFGTSFFMIIHPGSDLQIITLGPPSITLQPVSQSKCEGLTATFTCSATGNPSSFTYQWYEDLIPISGATDSTYSVVVSMANDGSVFKCLVMNAQGSTYTNGATLTVKAAALITQDPQSVTIDPGQSTTLSVSATGSGLTYKWMQVATGTIWGTNSNFTFTPSAPSDSMTVVAIVTGECGSPDTSNAATISVSTLPPDITDLLLSSTTVGVSGSAQVNGYGVSTQARAVTLSDSTAWVTIGSGPGIFNFSITGYQSCEIADLTIEAKSSVATTQLVSQFQTLLANPTATADYPLPGSQVTSSSLTVTGTWDSNNGPCADAGTSYQVVIGLSSTNLPTASAWTYGGVTNGIVSVTFNVSASTTYFYRVKVKNVGGKVGQSDVYSVTTPAATVSYSIQVNNLDAYESISQGPVLAFTLTSNDISATYRTKAGPDPNLGLGSVVSDWQIFGAVTGMDIVMPLALQPGTNYVTLQYKGVATNYSILTTDTIPILIPGATGIEEAGEGGEVKVFPNPATDFVTIETQDKGELTLSNILGEVVAEKTLVPGVNKLEVTDLSPGLYFYKVGENAGKLIVR</sequence>
<keyword evidence="1" id="KW-0677">Repeat</keyword>